<keyword evidence="2" id="KW-0732">Signal</keyword>
<gene>
    <name evidence="3" type="ORF">PQJ61_06790</name>
</gene>
<feature type="chain" id="PRO_5042484945" evidence="2">
    <location>
        <begin position="24"/>
        <end position="398"/>
    </location>
</feature>
<dbReference type="Gene3D" id="3.40.50.10610">
    <property type="entry name" value="ABC-type transport auxiliary lipoprotein component"/>
    <property type="match status" value="1"/>
</dbReference>
<dbReference type="Pfam" id="PF03783">
    <property type="entry name" value="CsgG"/>
    <property type="match status" value="1"/>
</dbReference>
<evidence type="ECO:0000256" key="2">
    <source>
        <dbReference type="SAM" id="SignalP"/>
    </source>
</evidence>
<dbReference type="InterPro" id="IPR005534">
    <property type="entry name" value="Curli_assmbl/transp-comp_CsgG"/>
</dbReference>
<dbReference type="SUPFAM" id="SSF48452">
    <property type="entry name" value="TPR-like"/>
    <property type="match status" value="1"/>
</dbReference>
<proteinExistence type="predicted"/>
<name>A0AAJ1IC35_9SPIO</name>
<comment type="caution">
    <text evidence="3">The sequence shown here is derived from an EMBL/GenBank/DDBJ whole genome shotgun (WGS) entry which is preliminary data.</text>
</comment>
<keyword evidence="1" id="KW-0802">TPR repeat</keyword>
<dbReference type="EMBL" id="JAQQAL010000011">
    <property type="protein sequence ID" value="MDC7226454.1"/>
    <property type="molecule type" value="Genomic_DNA"/>
</dbReference>
<evidence type="ECO:0000256" key="1">
    <source>
        <dbReference type="PROSITE-ProRule" id="PRU00339"/>
    </source>
</evidence>
<feature type="repeat" description="TPR" evidence="1">
    <location>
        <begin position="177"/>
        <end position="210"/>
    </location>
</feature>
<protein>
    <submittedName>
        <fullName evidence="3">CsgG/HfaB family protein</fullName>
    </submittedName>
</protein>
<evidence type="ECO:0000313" key="4">
    <source>
        <dbReference type="Proteomes" id="UP001221217"/>
    </source>
</evidence>
<organism evidence="3 4">
    <name type="scientific">Candidatus Thalassospirochaeta sargassi</name>
    <dbReference type="NCBI Taxonomy" id="3119039"/>
    <lineage>
        <taxon>Bacteria</taxon>
        <taxon>Pseudomonadati</taxon>
        <taxon>Spirochaetota</taxon>
        <taxon>Spirochaetia</taxon>
        <taxon>Spirochaetales</taxon>
        <taxon>Spirochaetaceae</taxon>
        <taxon>Candidatus Thalassospirochaeta</taxon>
    </lineage>
</organism>
<dbReference type="AlphaFoldDB" id="A0AAJ1IC35"/>
<dbReference type="Proteomes" id="UP001221217">
    <property type="component" value="Unassembled WGS sequence"/>
</dbReference>
<dbReference type="InterPro" id="IPR011990">
    <property type="entry name" value="TPR-like_helical_dom_sf"/>
</dbReference>
<dbReference type="GO" id="GO:0030288">
    <property type="term" value="C:outer membrane-bounded periplasmic space"/>
    <property type="evidence" value="ECO:0007669"/>
    <property type="project" value="InterPro"/>
</dbReference>
<accession>A0AAJ1IC35</accession>
<dbReference type="PROSITE" id="PS50005">
    <property type="entry name" value="TPR"/>
    <property type="match status" value="1"/>
</dbReference>
<dbReference type="Gene3D" id="1.25.40.10">
    <property type="entry name" value="Tetratricopeptide repeat domain"/>
    <property type="match status" value="1"/>
</dbReference>
<reference evidence="3 4" key="1">
    <citation type="submission" date="2022-12" db="EMBL/GenBank/DDBJ databases">
        <title>Metagenome assembled genome from gulf of manar.</title>
        <authorList>
            <person name="Kohli P."/>
            <person name="Pk S."/>
            <person name="Venkata Ramana C."/>
            <person name="Sasikala C."/>
        </authorList>
    </citation>
    <scope>NUCLEOTIDE SEQUENCE [LARGE SCALE GENOMIC DNA]</scope>
    <source>
        <strain evidence="3">JB008</strain>
    </source>
</reference>
<evidence type="ECO:0000313" key="3">
    <source>
        <dbReference type="EMBL" id="MDC7226454.1"/>
    </source>
</evidence>
<dbReference type="InterPro" id="IPR019734">
    <property type="entry name" value="TPR_rpt"/>
</dbReference>
<feature type="signal peptide" evidence="2">
    <location>
        <begin position="1"/>
        <end position="23"/>
    </location>
</feature>
<sequence>MKRLRSILPVLLLFLTAAAGAFASETPLRISVLYFENTGSVEELTWLEKGLADMLLTDLALSEDINAIERTELQKVLDEQSFSLSGLTDDSQSIEIGRLLSAELLLTGSFIEAGGRLRIDGRLLNTETGAVSTAVKAEGSRDSIFELEAELARSIFKGLEIETPEELEIKSPSKLSAVVSYYKGLNLFDSGRYSEAVEYYRQAALEDPEYGKPRAGLEEAYRFLKDFQKMRYQREINKLLTKADVLRARLNREPWLTYADFLMKAYAEGNTDNEKLNVRAAALGLFSGETPATCAWNLQTTLYEIADLAIEYFEDQELADYSNKEIVAISRQARELWSDDPFLPELIYQELLVIYYEEKYEASLVLCEELMINYPDYRMMWAVEEFYEESLIELENRE</sequence>